<keyword evidence="14 19" id="KW-1133">Transmembrane helix</keyword>
<dbReference type="GO" id="GO:0140658">
    <property type="term" value="F:ATP-dependent chromatin remodeler activity"/>
    <property type="evidence" value="ECO:0007669"/>
    <property type="project" value="TreeGrafter"/>
</dbReference>
<dbReference type="InterPro" id="IPR017884">
    <property type="entry name" value="SANT_dom"/>
</dbReference>
<dbReference type="Pfam" id="PF09111">
    <property type="entry name" value="SLIDE"/>
    <property type="match status" value="1"/>
</dbReference>
<keyword evidence="7 19" id="KW-0812">Transmembrane</keyword>
<evidence type="ECO:0000256" key="18">
    <source>
        <dbReference type="SAM" id="MobiDB-lite"/>
    </source>
</evidence>
<feature type="transmembrane region" description="Helical" evidence="19">
    <location>
        <begin position="280"/>
        <end position="301"/>
    </location>
</feature>
<feature type="region of interest" description="Disordered" evidence="18">
    <location>
        <begin position="639"/>
        <end position="785"/>
    </location>
</feature>
<dbReference type="Pfam" id="PF00176">
    <property type="entry name" value="SNF2-rel_dom"/>
    <property type="match status" value="1"/>
</dbReference>
<evidence type="ECO:0000256" key="17">
    <source>
        <dbReference type="ARBA" id="ARBA00023242"/>
    </source>
</evidence>
<feature type="region of interest" description="Disordered" evidence="18">
    <location>
        <begin position="1894"/>
        <end position="1946"/>
    </location>
</feature>
<sequence>MNEKDLHVGYEQASDVELKPAERSYSITKTFKEGSLDSEDDFTSGKHCHSGPNDEGIDKVARRKLIIASALCLVFMIGEATGIRPATRMMSFGWYRAEVVGALVSVLMIWLVTGVLVYLAIMRVIHEDYEIDGMVMLVTSAIGVAVNLIMAATLHQHGHDHGGGSGHSHKVHGHSHGFFSKLKKKVSSVKLSQSEGDKLSNEAICQGGEFQQGLQKPYMSDAVHSHSHGDDQHKEVVSVKQEKENINVRAAFIHVIGDLLQSLGVMVAAFVIYFRPEYKIADPICTFIFSVLVLLTTVNILKDAMNILMEGVPKGLNFAEVRSALHEIPGIVEVHNLRMWSLTMNKTAVSVHLATGESIFTVLSTVNILIIYLTVSNLLNYFNCALDLCLGKLRSWASDVMRAKSGGVPGKALTYATAAKCARLRRRLSRLFHLARASHAFTQRLNALQHPELARLQQDLMRIRLQLTVRLKQTRQEESDDDTGHLSQNLLQYLQPPFHQLRSPTNTAHFLVLASHFSSRFEYLGQPVASGLTHEKISSRLESLTQNMSDLIVVLSNETTGKFFSELLLPFLVNSLTPTLVQRSLNSFCNFYSTSVAVDVGSAKEAASLAQLSRTDEELDDTSQSDTECMMDAFDVFDSFIDQNPSPPRPFELSGTSSASSSPPPSPPPSSPSSIDGKREESDAPMEESVAGVVKVDSGNNGVVDETGAETDEPPNPDSHPPVFSITAETFHSTPAKAPSVGTAEPIDEAAEVSAVGEEEEEDGEEEEEEEEEEHEEGEIVDDENMHHDVESMEEDEVVGDIDQTEQAIMREWAPETRNKLRPKVPYTTAVQKALDDATKSCQRELSTMVALGVSSHPSKSRPTEAHSAYLSPSVDRDIRGTVALVQPRKNYPPLPPSYGRAEMLRIREKIQASLLRQKQSKQAYRVALDVTEIEAKKRRMQELLEKAAAFTALKETGGETSVALSSPTNQQTAPLSATDHRHRRTEKEEDEELLSETKRGSNATITRFDVTPWYVKGGEMRDYQIRGLNWLIGLGLSNTNGILADEMGLGKTLQTISLLGYVKHYRGKSGPFLVIVPKSTLSNWMNEVRKWVPSLHPVCLIGNADDRARVIREEILPGNWDVLITSYEMCIKEKALLRRYNFVYLIIDEAHRIKNEKSKLSEVVRMFNSQNRLLITGTPLQNNLHELWALLNFLMPQMFASSDTFDELFNSQSLQEESLVTRLHSILRPFLLRRVKADVEKRLPPKKEIKIYIGLSKMQRELYTKILMKDLDLVNSTGQKADKVRLLNVLMQLRKCCNHPYLFDGVEPGPPYTTDQHLVDNCGKMVLLDKLLKKLREQGSRVLIFSQMTRTLDILEDYCMWRGHEYFRLDGQTAHDDRQVSIDEFNRPGSSKFIFMLSTRAGGLGINLATADVVVLYDSDWNPQVDLQAMDRAHRIGQTKTVRVFRLITENTVEERIVMRADMKLYLDNLVIQQGRLVDQKSNQLQKTEVLDMIKFGANYIFRSKESAIKDEDIDEILARGEQKTSELNEKYAKMGESNLRLLRFDTEEETPDSVYIFDGEDYRTKQQNSGALAGWIEPPKRERKANYAVDAYFREALRVSEPKAPKAPRPPKQPNIQDFQFFPPRLFELLDKEIYAFRKSIGYKVPRNPDAGPDGERERQEEQAKINDATPLDDAELAEKEELLTQGFTNWSKRDFQQFIKANEKHGRDDLESISLDVEGKTPDEVKRYARVFWARCSELQDVDKHMAQVGTCNIAIPDGPLGHFCCCFLTPAYSVNPKIERGEAKIQRRAAVKRALDIKMARYRAPFHQLRIQYGANKGKNYTEEEDRFLICMLHKLGFDRDNVYDDLRLAIRLAPQFRFDWFIRSRTAMELQRRCSTLITLIEREVVDMEDKSKQRGPTSGTATAGAVGGPGGALASSGVGQKRKSSSAITSVPVESKKVKA</sequence>
<evidence type="ECO:0000256" key="16">
    <source>
        <dbReference type="ARBA" id="ARBA00023136"/>
    </source>
</evidence>
<dbReference type="InterPro" id="IPR015195">
    <property type="entry name" value="SLIDE"/>
</dbReference>
<dbReference type="CDD" id="cd18793">
    <property type="entry name" value="SF2_C_SNF"/>
    <property type="match status" value="1"/>
</dbReference>
<dbReference type="Gene3D" id="1.20.1510.10">
    <property type="entry name" value="Cation efflux protein transmembrane domain"/>
    <property type="match status" value="1"/>
</dbReference>
<dbReference type="CDD" id="cd00167">
    <property type="entry name" value="SANT"/>
    <property type="match status" value="1"/>
</dbReference>
<dbReference type="PANTHER" id="PTHR45623">
    <property type="entry name" value="CHROMODOMAIN-HELICASE-DNA-BINDING PROTEIN 3-RELATED-RELATED"/>
    <property type="match status" value="1"/>
</dbReference>
<dbReference type="FunFam" id="3.40.50.300:FF:000082">
    <property type="entry name" value="ISWI chromatin remodeling complex ATPase ISW1"/>
    <property type="match status" value="1"/>
</dbReference>
<dbReference type="InterPro" id="IPR038718">
    <property type="entry name" value="SNF2-like_sf"/>
</dbReference>
<evidence type="ECO:0000256" key="2">
    <source>
        <dbReference type="ARBA" id="ARBA00004141"/>
    </source>
</evidence>
<dbReference type="InterPro" id="IPR058533">
    <property type="entry name" value="Cation_efflux_TM"/>
</dbReference>
<dbReference type="Gene3D" id="3.40.50.300">
    <property type="entry name" value="P-loop containing nucleotide triphosphate hydrolases"/>
    <property type="match status" value="1"/>
</dbReference>
<dbReference type="InterPro" id="IPR036306">
    <property type="entry name" value="ISWI_HAND-dom_sf"/>
</dbReference>
<dbReference type="GO" id="GO:0031491">
    <property type="term" value="F:nucleosome binding"/>
    <property type="evidence" value="ECO:0007669"/>
    <property type="project" value="InterPro"/>
</dbReference>
<keyword evidence="17" id="KW-0539">Nucleus</keyword>
<evidence type="ECO:0000256" key="14">
    <source>
        <dbReference type="ARBA" id="ARBA00022989"/>
    </source>
</evidence>
<feature type="compositionally biased region" description="Pro residues" evidence="18">
    <location>
        <begin position="662"/>
        <end position="671"/>
    </location>
</feature>
<dbReference type="OrthoDB" id="5857104at2759"/>
<protein>
    <submittedName>
        <fullName evidence="23">Uncharacterized protein</fullName>
    </submittedName>
</protein>
<evidence type="ECO:0000256" key="7">
    <source>
        <dbReference type="ARBA" id="ARBA00022692"/>
    </source>
</evidence>
<dbReference type="InterPro" id="IPR000330">
    <property type="entry name" value="SNF2_N"/>
</dbReference>
<comment type="similarity">
    <text evidence="3">Belongs to the cation diffusion facilitator (CDF) transporter (TC 2.A.4) family. SLC30A subfamily.</text>
</comment>
<dbReference type="PANTHER" id="PTHR45623:SF49">
    <property type="entry name" value="SWI_SNF-RELATED MATRIX-ASSOCIATED ACTIN-DEPENDENT REGULATOR OF CHROMATIN SUBFAMILY A MEMBER 5"/>
    <property type="match status" value="1"/>
</dbReference>
<evidence type="ECO:0000256" key="12">
    <source>
        <dbReference type="ARBA" id="ARBA00022840"/>
    </source>
</evidence>
<dbReference type="GO" id="GO:0003677">
    <property type="term" value="F:DNA binding"/>
    <property type="evidence" value="ECO:0007669"/>
    <property type="project" value="UniProtKB-KW"/>
</dbReference>
<name>A0A158QUZ7_MESCO</name>
<dbReference type="GO" id="GO:0008324">
    <property type="term" value="F:monoatomic cation transmembrane transporter activity"/>
    <property type="evidence" value="ECO:0007669"/>
    <property type="project" value="InterPro"/>
</dbReference>
<evidence type="ECO:0000256" key="5">
    <source>
        <dbReference type="ARBA" id="ARBA00022448"/>
    </source>
</evidence>
<dbReference type="InterPro" id="IPR009057">
    <property type="entry name" value="Homeodomain-like_sf"/>
</dbReference>
<dbReference type="SUPFAM" id="SSF161111">
    <property type="entry name" value="Cation efflux protein transmembrane domain-like"/>
    <property type="match status" value="1"/>
</dbReference>
<dbReference type="GO" id="GO:0034728">
    <property type="term" value="P:nucleosome organization"/>
    <property type="evidence" value="ECO:0007669"/>
    <property type="project" value="TreeGrafter"/>
</dbReference>
<keyword evidence="9" id="KW-0547">Nucleotide-binding</keyword>
<dbReference type="PROSITE" id="PS51293">
    <property type="entry name" value="SANT"/>
    <property type="match status" value="1"/>
</dbReference>
<accession>A0A158QUZ7</accession>
<evidence type="ECO:0000256" key="19">
    <source>
        <dbReference type="SAM" id="Phobius"/>
    </source>
</evidence>
<organism evidence="23 24">
    <name type="scientific">Mesocestoides corti</name>
    <name type="common">Flatworm</name>
    <dbReference type="NCBI Taxonomy" id="53468"/>
    <lineage>
        <taxon>Eukaryota</taxon>
        <taxon>Metazoa</taxon>
        <taxon>Spiralia</taxon>
        <taxon>Lophotrochozoa</taxon>
        <taxon>Platyhelminthes</taxon>
        <taxon>Cestoda</taxon>
        <taxon>Eucestoda</taxon>
        <taxon>Cyclophyllidea</taxon>
        <taxon>Mesocestoididae</taxon>
        <taxon>Mesocestoides</taxon>
    </lineage>
</organism>
<dbReference type="SMART" id="SM00490">
    <property type="entry name" value="HELICc"/>
    <property type="match status" value="1"/>
</dbReference>
<dbReference type="GO" id="GO:0016887">
    <property type="term" value="F:ATP hydrolysis activity"/>
    <property type="evidence" value="ECO:0007669"/>
    <property type="project" value="TreeGrafter"/>
</dbReference>
<feature type="transmembrane region" description="Helical" evidence="19">
    <location>
        <begin position="65"/>
        <end position="87"/>
    </location>
</feature>
<dbReference type="Gene3D" id="1.10.1040.30">
    <property type="entry name" value="ISWI, HAND domain"/>
    <property type="match status" value="1"/>
</dbReference>
<dbReference type="SMART" id="SM00487">
    <property type="entry name" value="DEXDc"/>
    <property type="match status" value="1"/>
</dbReference>
<dbReference type="STRING" id="53468.A0A158QUZ7"/>
<feature type="domain" description="Helicase C-terminal" evidence="21">
    <location>
        <begin position="1328"/>
        <end position="1479"/>
    </location>
</feature>
<dbReference type="Pfam" id="PF00271">
    <property type="entry name" value="Helicase_C"/>
    <property type="match status" value="1"/>
</dbReference>
<dbReference type="Proteomes" id="UP000267029">
    <property type="component" value="Unassembled WGS sequence"/>
</dbReference>
<evidence type="ECO:0000259" key="20">
    <source>
        <dbReference type="PROSITE" id="PS51192"/>
    </source>
</evidence>
<dbReference type="Gene3D" id="1.20.5.1190">
    <property type="entry name" value="iswi atpase"/>
    <property type="match status" value="1"/>
</dbReference>
<evidence type="ECO:0000256" key="1">
    <source>
        <dbReference type="ARBA" id="ARBA00004123"/>
    </source>
</evidence>
<keyword evidence="6" id="KW-0597">Phosphoprotein</keyword>
<keyword evidence="10" id="KW-0378">Hydrolase</keyword>
<feature type="domain" description="Helicase ATP-binding" evidence="20">
    <location>
        <begin position="1033"/>
        <end position="1198"/>
    </location>
</feature>
<dbReference type="SUPFAM" id="SSF52540">
    <property type="entry name" value="P-loop containing nucleoside triphosphate hydrolases"/>
    <property type="match status" value="2"/>
</dbReference>
<dbReference type="GO" id="GO:0031010">
    <property type="term" value="C:ISWI-type complex"/>
    <property type="evidence" value="ECO:0007669"/>
    <property type="project" value="UniProtKB-ARBA"/>
</dbReference>
<feature type="compositionally biased region" description="Low complexity" evidence="18">
    <location>
        <begin position="1901"/>
        <end position="1910"/>
    </location>
</feature>
<feature type="compositionally biased region" description="Basic and acidic residues" evidence="18">
    <location>
        <begin position="1656"/>
        <end position="1667"/>
    </location>
</feature>
<keyword evidence="16 19" id="KW-0472">Membrane</keyword>
<dbReference type="InterPro" id="IPR015194">
    <property type="entry name" value="ISWI_HAND-dom"/>
</dbReference>
<feature type="domain" description="SANT" evidence="22">
    <location>
        <begin position="1688"/>
        <end position="1740"/>
    </location>
</feature>
<dbReference type="GO" id="GO:0042393">
    <property type="term" value="F:histone binding"/>
    <property type="evidence" value="ECO:0007669"/>
    <property type="project" value="TreeGrafter"/>
</dbReference>
<dbReference type="FunFam" id="3.40.50.10810:FF:000005">
    <property type="entry name" value="Photoperiod-independent early flowering 1"/>
    <property type="match status" value="1"/>
</dbReference>
<evidence type="ECO:0000256" key="11">
    <source>
        <dbReference type="ARBA" id="ARBA00022806"/>
    </source>
</evidence>
<dbReference type="InterPro" id="IPR027470">
    <property type="entry name" value="Cation_efflux_CTD"/>
</dbReference>
<dbReference type="SUPFAM" id="SSF101224">
    <property type="entry name" value="HAND domain of the nucleosome remodeling ATPase ISWI"/>
    <property type="match status" value="1"/>
</dbReference>
<comment type="similarity">
    <text evidence="4">Belongs to the SNF2/RAD54 helicase family. ISWI subfamily.</text>
</comment>
<keyword evidence="5" id="KW-0813">Transport</keyword>
<dbReference type="FunFam" id="1.10.10.60:FF:000049">
    <property type="entry name" value="SWI/SNF-related matrix-associated actin-dependent regulator of chromatin subfamily A member"/>
    <property type="match status" value="1"/>
</dbReference>
<dbReference type="SUPFAM" id="SSF46689">
    <property type="entry name" value="Homeodomain-like"/>
    <property type="match status" value="2"/>
</dbReference>
<dbReference type="InterPro" id="IPR001005">
    <property type="entry name" value="SANT/Myb"/>
</dbReference>
<reference evidence="23 24" key="1">
    <citation type="submission" date="2018-10" db="EMBL/GenBank/DDBJ databases">
        <authorList>
            <consortium name="Pathogen Informatics"/>
        </authorList>
    </citation>
    <scope>NUCLEOTIDE SEQUENCE [LARGE SCALE GENOMIC DNA]</scope>
</reference>
<feature type="transmembrane region" description="Helical" evidence="19">
    <location>
        <begin position="99"/>
        <end position="121"/>
    </location>
</feature>
<dbReference type="InterPro" id="IPR002524">
    <property type="entry name" value="Cation_efflux"/>
</dbReference>
<dbReference type="InterPro" id="IPR001650">
    <property type="entry name" value="Helicase_C-like"/>
</dbReference>
<feature type="compositionally biased region" description="Polar residues" evidence="18">
    <location>
        <begin position="960"/>
        <end position="976"/>
    </location>
</feature>
<evidence type="ECO:0000313" key="23">
    <source>
        <dbReference type="EMBL" id="VDD81007.1"/>
    </source>
</evidence>
<evidence type="ECO:0000313" key="24">
    <source>
        <dbReference type="Proteomes" id="UP000267029"/>
    </source>
</evidence>
<evidence type="ECO:0000259" key="21">
    <source>
        <dbReference type="PROSITE" id="PS51194"/>
    </source>
</evidence>
<keyword evidence="12" id="KW-0067">ATP-binding</keyword>
<keyword evidence="24" id="KW-1185">Reference proteome</keyword>
<feature type="compositionally biased region" description="Acidic residues" evidence="18">
    <location>
        <begin position="746"/>
        <end position="783"/>
    </location>
</feature>
<dbReference type="Pfam" id="PF01545">
    <property type="entry name" value="Cation_efflux"/>
    <property type="match status" value="1"/>
</dbReference>
<feature type="region of interest" description="Disordered" evidence="18">
    <location>
        <begin position="1647"/>
        <end position="1671"/>
    </location>
</feature>
<dbReference type="PROSITE" id="PS51192">
    <property type="entry name" value="HELICASE_ATP_BIND_1"/>
    <property type="match status" value="1"/>
</dbReference>
<dbReference type="InterPro" id="IPR044754">
    <property type="entry name" value="Isw1/2_DEXHc"/>
</dbReference>
<dbReference type="InterPro" id="IPR049730">
    <property type="entry name" value="SNF2/RAD54-like_C"/>
</dbReference>
<dbReference type="GO" id="GO:0005524">
    <property type="term" value="F:ATP binding"/>
    <property type="evidence" value="ECO:0007669"/>
    <property type="project" value="UniProtKB-KW"/>
</dbReference>
<evidence type="ECO:0000256" key="15">
    <source>
        <dbReference type="ARBA" id="ARBA00023125"/>
    </source>
</evidence>
<dbReference type="FunFam" id="1.10.1040.30:FF:000001">
    <property type="entry name" value="SWI/SNF-related matrix-associated actin-dependent regulator of chromatin subfamily A member"/>
    <property type="match status" value="1"/>
</dbReference>
<keyword evidence="13" id="KW-0156">Chromatin regulator</keyword>
<dbReference type="InterPro" id="IPR014001">
    <property type="entry name" value="Helicase_ATP-bd"/>
</dbReference>
<dbReference type="NCBIfam" id="TIGR01297">
    <property type="entry name" value="CDF"/>
    <property type="match status" value="1"/>
</dbReference>
<dbReference type="PROSITE" id="PS51194">
    <property type="entry name" value="HELICASE_CTER"/>
    <property type="match status" value="1"/>
</dbReference>
<evidence type="ECO:0000256" key="4">
    <source>
        <dbReference type="ARBA" id="ARBA00009687"/>
    </source>
</evidence>
<dbReference type="GO" id="GO:0016020">
    <property type="term" value="C:membrane"/>
    <property type="evidence" value="ECO:0007669"/>
    <property type="project" value="UniProtKB-SubCell"/>
</dbReference>
<dbReference type="GO" id="GO:0004386">
    <property type="term" value="F:helicase activity"/>
    <property type="evidence" value="ECO:0007669"/>
    <property type="project" value="UniProtKB-KW"/>
</dbReference>
<evidence type="ECO:0000259" key="22">
    <source>
        <dbReference type="PROSITE" id="PS51293"/>
    </source>
</evidence>
<feature type="transmembrane region" description="Helical" evidence="19">
    <location>
        <begin position="250"/>
        <end position="274"/>
    </location>
</feature>
<dbReference type="CDD" id="cd17997">
    <property type="entry name" value="DEXHc_SMARCA1_SMARCA5"/>
    <property type="match status" value="1"/>
</dbReference>
<evidence type="ECO:0000256" key="6">
    <source>
        <dbReference type="ARBA" id="ARBA00022553"/>
    </source>
</evidence>
<dbReference type="SMART" id="SM00717">
    <property type="entry name" value="SANT"/>
    <property type="match status" value="2"/>
</dbReference>
<dbReference type="EMBL" id="UXSR01005317">
    <property type="protein sequence ID" value="VDD81007.1"/>
    <property type="molecule type" value="Genomic_DNA"/>
</dbReference>
<dbReference type="InterPro" id="IPR027469">
    <property type="entry name" value="Cation_efflux_TMD_sf"/>
</dbReference>
<evidence type="ECO:0000256" key="10">
    <source>
        <dbReference type="ARBA" id="ARBA00022801"/>
    </source>
</evidence>
<feature type="transmembrane region" description="Helical" evidence="19">
    <location>
        <begin position="133"/>
        <end position="154"/>
    </location>
</feature>
<evidence type="ECO:0000256" key="3">
    <source>
        <dbReference type="ARBA" id="ARBA00008873"/>
    </source>
</evidence>
<gene>
    <name evidence="23" type="ORF">MCOS_LOCUS7010</name>
</gene>
<keyword evidence="8" id="KW-0677">Repeat</keyword>
<feature type="region of interest" description="Disordered" evidence="18">
    <location>
        <begin position="960"/>
        <end position="998"/>
    </location>
</feature>
<dbReference type="FunFam" id="1.10.10.60:FF:000022">
    <property type="entry name" value="ISWI chromatin-remodeling complex ATPase CHR11 isoform A"/>
    <property type="match status" value="1"/>
</dbReference>
<keyword evidence="15" id="KW-0238">DNA-binding</keyword>
<dbReference type="Pfam" id="PF16916">
    <property type="entry name" value="ZT_dimer"/>
    <property type="match status" value="1"/>
</dbReference>
<comment type="subcellular location">
    <subcellularLocation>
        <location evidence="2">Membrane</location>
        <topology evidence="2">Multi-pass membrane protein</topology>
    </subcellularLocation>
    <subcellularLocation>
        <location evidence="1">Nucleus</location>
    </subcellularLocation>
</comment>
<keyword evidence="11" id="KW-0347">Helicase</keyword>
<evidence type="ECO:0000256" key="8">
    <source>
        <dbReference type="ARBA" id="ARBA00022737"/>
    </source>
</evidence>
<dbReference type="InterPro" id="IPR027417">
    <property type="entry name" value="P-loop_NTPase"/>
</dbReference>
<evidence type="ECO:0000256" key="9">
    <source>
        <dbReference type="ARBA" id="ARBA00022741"/>
    </source>
</evidence>
<dbReference type="Gene3D" id="1.10.10.60">
    <property type="entry name" value="Homeodomain-like"/>
    <property type="match status" value="2"/>
</dbReference>
<proteinExistence type="inferred from homology"/>
<dbReference type="Gene3D" id="3.40.50.10810">
    <property type="entry name" value="Tandem AAA-ATPase domain"/>
    <property type="match status" value="1"/>
</dbReference>
<dbReference type="Pfam" id="PF09110">
    <property type="entry name" value="HAND"/>
    <property type="match status" value="1"/>
</dbReference>
<evidence type="ECO:0000256" key="13">
    <source>
        <dbReference type="ARBA" id="ARBA00022853"/>
    </source>
</evidence>